<dbReference type="AlphaFoldDB" id="A0A1I5CTM4"/>
<dbReference type="Gene3D" id="3.40.1190.20">
    <property type="match status" value="1"/>
</dbReference>
<comment type="similarity">
    <text evidence="1">Belongs to the carbohydrate kinase PfkB family.</text>
</comment>
<proteinExistence type="inferred from homology"/>
<name>A0A1I5CTM4_9FLAO</name>
<reference evidence="5 6" key="1">
    <citation type="submission" date="2016-10" db="EMBL/GenBank/DDBJ databases">
        <authorList>
            <person name="de Groot N.N."/>
        </authorList>
    </citation>
    <scope>NUCLEOTIDE SEQUENCE [LARGE SCALE GENOMIC DNA]</scope>
    <source>
        <strain evidence="5 6">DSM 17794</strain>
    </source>
</reference>
<dbReference type="STRING" id="287099.SAMN05660413_03010"/>
<feature type="domain" description="Carbohydrate kinase PfkB" evidence="4">
    <location>
        <begin position="9"/>
        <end position="319"/>
    </location>
</feature>
<evidence type="ECO:0000313" key="6">
    <source>
        <dbReference type="Proteomes" id="UP000199153"/>
    </source>
</evidence>
<protein>
    <submittedName>
        <fullName evidence="5">2-dehydro-3-deoxygluconokinase</fullName>
    </submittedName>
</protein>
<evidence type="ECO:0000256" key="1">
    <source>
        <dbReference type="ARBA" id="ARBA00010688"/>
    </source>
</evidence>
<dbReference type="InterPro" id="IPR029056">
    <property type="entry name" value="Ribokinase-like"/>
</dbReference>
<dbReference type="Pfam" id="PF00294">
    <property type="entry name" value="PfkB"/>
    <property type="match status" value="1"/>
</dbReference>
<dbReference type="GO" id="GO:0016301">
    <property type="term" value="F:kinase activity"/>
    <property type="evidence" value="ECO:0007669"/>
    <property type="project" value="UniProtKB-KW"/>
</dbReference>
<dbReference type="OrthoDB" id="9813569at2"/>
<evidence type="ECO:0000256" key="2">
    <source>
        <dbReference type="ARBA" id="ARBA00022679"/>
    </source>
</evidence>
<evidence type="ECO:0000313" key="5">
    <source>
        <dbReference type="EMBL" id="SFN90293.1"/>
    </source>
</evidence>
<evidence type="ECO:0000259" key="4">
    <source>
        <dbReference type="Pfam" id="PF00294"/>
    </source>
</evidence>
<dbReference type="SUPFAM" id="SSF53613">
    <property type="entry name" value="Ribokinase-like"/>
    <property type="match status" value="1"/>
</dbReference>
<accession>A0A1I5CTM4</accession>
<dbReference type="InterPro" id="IPR052700">
    <property type="entry name" value="Carb_kinase_PfkB-like"/>
</dbReference>
<dbReference type="Proteomes" id="UP000199153">
    <property type="component" value="Unassembled WGS sequence"/>
</dbReference>
<keyword evidence="6" id="KW-1185">Reference proteome</keyword>
<evidence type="ECO:0000256" key="3">
    <source>
        <dbReference type="ARBA" id="ARBA00022777"/>
    </source>
</evidence>
<gene>
    <name evidence="5" type="ORF">SAMN05660413_03010</name>
</gene>
<sequence length="342" mass="37529">MKSNLNQKAKVVTFGEVLMRLSPSDNRKFQQAHQLDFFFGGTEMNVAASLAYFGLEVQHITNVSDDIVGNAAMASLRKFGIDISAVNKVAHPLGLYFLEVGSAMRSSQIAYNRLHSAFANITPGQVDWNTILENCDYLHWSGISPAISESAYLTLKEGLEIAQQKGIHVTADPAYRSNLWKYGKSGPEVLKNLVDLSNIFIGGVNEINEILDTDHSSDDKGFVKASENLIRASPGITKVFDKVRNGVSASWQKVYGRAWTGEKFITTSELEVTDVIDRIGTGDAFAAGLLYGLRNFEDDLQVLNFSIAACALKHTHVGDVNLVNVEEVQEVVNGNVSGRIKR</sequence>
<keyword evidence="3 5" id="KW-0418">Kinase</keyword>
<dbReference type="RefSeq" id="WP_093411136.1">
    <property type="nucleotide sequence ID" value="NZ_FOVL01000024.1"/>
</dbReference>
<dbReference type="CDD" id="cd01166">
    <property type="entry name" value="KdgK"/>
    <property type="match status" value="1"/>
</dbReference>
<dbReference type="PANTHER" id="PTHR43320">
    <property type="entry name" value="SUGAR KINASE"/>
    <property type="match status" value="1"/>
</dbReference>
<dbReference type="EMBL" id="FOVL01000024">
    <property type="protein sequence ID" value="SFN90293.1"/>
    <property type="molecule type" value="Genomic_DNA"/>
</dbReference>
<keyword evidence="2" id="KW-0808">Transferase</keyword>
<organism evidence="5 6">
    <name type="scientific">Salegentibacter flavus</name>
    <dbReference type="NCBI Taxonomy" id="287099"/>
    <lineage>
        <taxon>Bacteria</taxon>
        <taxon>Pseudomonadati</taxon>
        <taxon>Bacteroidota</taxon>
        <taxon>Flavobacteriia</taxon>
        <taxon>Flavobacteriales</taxon>
        <taxon>Flavobacteriaceae</taxon>
        <taxon>Salegentibacter</taxon>
    </lineage>
</organism>
<dbReference type="InterPro" id="IPR011611">
    <property type="entry name" value="PfkB_dom"/>
</dbReference>
<dbReference type="PANTHER" id="PTHR43320:SF2">
    <property type="entry name" value="2-DEHYDRO-3-DEOXYGLUCONOKINASE_2-DEHYDRO-3-DEOXYGALACTONOKINASE"/>
    <property type="match status" value="1"/>
</dbReference>